<dbReference type="InterPro" id="IPR013112">
    <property type="entry name" value="FAD-bd_8"/>
</dbReference>
<dbReference type="InterPro" id="IPR039261">
    <property type="entry name" value="FNR_nucleotide-bd"/>
</dbReference>
<evidence type="ECO:0000256" key="9">
    <source>
        <dbReference type="ARBA" id="ARBA00023002"/>
    </source>
</evidence>
<keyword evidence="12" id="KW-0325">Glycoprotein</keyword>
<evidence type="ECO:0000256" key="2">
    <source>
        <dbReference type="ARBA" id="ARBA00006278"/>
    </source>
</evidence>
<comment type="subcellular location">
    <subcellularLocation>
        <location evidence="1">Cell membrane</location>
        <topology evidence="1">Multi-pass membrane protein</topology>
    </subcellularLocation>
</comment>
<dbReference type="PRINTS" id="PR00410">
    <property type="entry name" value="PHEHYDRXLASE"/>
</dbReference>
<dbReference type="InterPro" id="IPR013130">
    <property type="entry name" value="Fe3_Rdtase_TM_dom"/>
</dbReference>
<evidence type="ECO:0000256" key="1">
    <source>
        <dbReference type="ARBA" id="ARBA00004651"/>
    </source>
</evidence>
<dbReference type="Pfam" id="PF01794">
    <property type="entry name" value="Ferric_reduct"/>
    <property type="match status" value="1"/>
</dbReference>
<name>A0A1E3HHQ4_9TREE</name>
<keyword evidence="18" id="KW-1185">Reference proteome</keyword>
<dbReference type="CDD" id="cd06186">
    <property type="entry name" value="NOX_Duox_like_FAD_NADP"/>
    <property type="match status" value="1"/>
</dbReference>
<keyword evidence="10" id="KW-0406">Ion transport</keyword>
<evidence type="ECO:0000256" key="13">
    <source>
        <dbReference type="ARBA" id="ARBA00048483"/>
    </source>
</evidence>
<dbReference type="Gene3D" id="3.40.50.80">
    <property type="entry name" value="Nucleotide-binding domain of ferredoxin-NADP reductase (FNR) module"/>
    <property type="match status" value="1"/>
</dbReference>
<evidence type="ECO:0000256" key="12">
    <source>
        <dbReference type="ARBA" id="ARBA00023180"/>
    </source>
</evidence>
<dbReference type="AlphaFoldDB" id="A0A1E3HHQ4"/>
<keyword evidence="5" id="KW-1003">Cell membrane</keyword>
<gene>
    <name evidence="17" type="ORF">L202_05857</name>
</gene>
<keyword evidence="8 15" id="KW-1133">Transmembrane helix</keyword>
<dbReference type="PROSITE" id="PS51384">
    <property type="entry name" value="FAD_FR"/>
    <property type="match status" value="1"/>
</dbReference>
<dbReference type="GeneID" id="30157166"/>
<protein>
    <recommendedName>
        <fullName evidence="3">ferric-chelate reductase (NADPH)</fullName>
        <ecNumber evidence="3">1.16.1.9</ecNumber>
    </recommendedName>
</protein>
<dbReference type="PANTHER" id="PTHR32361">
    <property type="entry name" value="FERRIC/CUPRIC REDUCTASE TRANSMEMBRANE COMPONENT"/>
    <property type="match status" value="1"/>
</dbReference>
<dbReference type="EMBL" id="AWGJ01000009">
    <property type="protein sequence ID" value="ODN75868.1"/>
    <property type="molecule type" value="Genomic_DNA"/>
</dbReference>
<dbReference type="GO" id="GO:0005886">
    <property type="term" value="C:plasma membrane"/>
    <property type="evidence" value="ECO:0007669"/>
    <property type="project" value="UniProtKB-SubCell"/>
</dbReference>
<dbReference type="SUPFAM" id="SSF52343">
    <property type="entry name" value="Ferredoxin reductase-like, C-terminal NADP-linked domain"/>
    <property type="match status" value="1"/>
</dbReference>
<reference evidence="17 18" key="1">
    <citation type="submission" date="2016-06" db="EMBL/GenBank/DDBJ databases">
        <title>Evolution of pathogenesis and genome organization in the Tremellales.</title>
        <authorList>
            <person name="Cuomo C."/>
            <person name="Litvintseva A."/>
            <person name="Heitman J."/>
            <person name="Chen Y."/>
            <person name="Sun S."/>
            <person name="Springer D."/>
            <person name="Dromer F."/>
            <person name="Young S."/>
            <person name="Zeng Q."/>
            <person name="Chapman S."/>
            <person name="Gujja S."/>
            <person name="Saif S."/>
            <person name="Birren B."/>
        </authorList>
    </citation>
    <scope>NUCLEOTIDE SEQUENCE [LARGE SCALE GENOMIC DNA]</scope>
    <source>
        <strain evidence="17 18">CBS 6039</strain>
    </source>
</reference>
<dbReference type="EC" id="1.16.1.9" evidence="3"/>
<dbReference type="OrthoDB" id="4494341at2759"/>
<evidence type="ECO:0000259" key="16">
    <source>
        <dbReference type="PROSITE" id="PS51384"/>
    </source>
</evidence>
<dbReference type="InterPro" id="IPR017938">
    <property type="entry name" value="Riboflavin_synthase-like_b-brl"/>
</dbReference>
<dbReference type="PANTHER" id="PTHR32361:SF9">
    <property type="entry name" value="FERRIC REDUCTASE TRANSMEMBRANE COMPONENT 3-RELATED"/>
    <property type="match status" value="1"/>
</dbReference>
<dbReference type="RefSeq" id="XP_018991399.1">
    <property type="nucleotide sequence ID" value="XM_019140248.1"/>
</dbReference>
<dbReference type="Proteomes" id="UP000094065">
    <property type="component" value="Unassembled WGS sequence"/>
</dbReference>
<keyword evidence="11 15" id="KW-0472">Membrane</keyword>
<feature type="region of interest" description="Disordered" evidence="14">
    <location>
        <begin position="28"/>
        <end position="118"/>
    </location>
</feature>
<evidence type="ECO:0000256" key="14">
    <source>
        <dbReference type="SAM" id="MobiDB-lite"/>
    </source>
</evidence>
<evidence type="ECO:0000256" key="4">
    <source>
        <dbReference type="ARBA" id="ARBA00022448"/>
    </source>
</evidence>
<feature type="region of interest" description="Disordered" evidence="14">
    <location>
        <begin position="584"/>
        <end position="618"/>
    </location>
</feature>
<keyword evidence="6 15" id="KW-0812">Transmembrane</keyword>
<evidence type="ECO:0000256" key="6">
    <source>
        <dbReference type="ARBA" id="ARBA00022692"/>
    </source>
</evidence>
<proteinExistence type="inferred from homology"/>
<evidence type="ECO:0000256" key="3">
    <source>
        <dbReference type="ARBA" id="ARBA00012668"/>
    </source>
</evidence>
<feature type="compositionally biased region" description="Basic and acidic residues" evidence="14">
    <location>
        <begin position="595"/>
        <end position="604"/>
    </location>
</feature>
<dbReference type="Gene3D" id="2.40.30.10">
    <property type="entry name" value="Translation factors"/>
    <property type="match status" value="1"/>
</dbReference>
<evidence type="ECO:0000256" key="7">
    <source>
        <dbReference type="ARBA" id="ARBA00022982"/>
    </source>
</evidence>
<dbReference type="Pfam" id="PF08030">
    <property type="entry name" value="NAD_binding_6"/>
    <property type="match status" value="1"/>
</dbReference>
<dbReference type="InterPro" id="IPR013121">
    <property type="entry name" value="Fe_red_NAD-bd_6"/>
</dbReference>
<dbReference type="GO" id="GO:0052851">
    <property type="term" value="F:ferric-chelate reductase (NADPH) activity"/>
    <property type="evidence" value="ECO:0007669"/>
    <property type="project" value="UniProtKB-EC"/>
</dbReference>
<organism evidence="17 18">
    <name type="scientific">Cryptococcus amylolentus CBS 6039</name>
    <dbReference type="NCBI Taxonomy" id="1295533"/>
    <lineage>
        <taxon>Eukaryota</taxon>
        <taxon>Fungi</taxon>
        <taxon>Dikarya</taxon>
        <taxon>Basidiomycota</taxon>
        <taxon>Agaricomycotina</taxon>
        <taxon>Tremellomycetes</taxon>
        <taxon>Tremellales</taxon>
        <taxon>Cryptococcaceae</taxon>
        <taxon>Cryptococcus</taxon>
    </lineage>
</organism>
<evidence type="ECO:0000256" key="15">
    <source>
        <dbReference type="SAM" id="Phobius"/>
    </source>
</evidence>
<evidence type="ECO:0000313" key="17">
    <source>
        <dbReference type="EMBL" id="ODN75868.1"/>
    </source>
</evidence>
<feature type="compositionally biased region" description="Polar residues" evidence="14">
    <location>
        <begin position="605"/>
        <end position="614"/>
    </location>
</feature>
<dbReference type="SFLD" id="SFLDS00052">
    <property type="entry name" value="Ferric_Reductase_Domain"/>
    <property type="match status" value="1"/>
</dbReference>
<accession>A0A1E3HHQ4</accession>
<evidence type="ECO:0000256" key="5">
    <source>
        <dbReference type="ARBA" id="ARBA00022475"/>
    </source>
</evidence>
<feature type="compositionally biased region" description="Low complexity" evidence="14">
    <location>
        <begin position="584"/>
        <end position="593"/>
    </location>
</feature>
<keyword evidence="4" id="KW-0813">Transport</keyword>
<dbReference type="SFLD" id="SFLDG01168">
    <property type="entry name" value="Ferric_reductase_subgroup_(FRE"/>
    <property type="match status" value="1"/>
</dbReference>
<comment type="similarity">
    <text evidence="2">Belongs to the ferric reductase (FRE) family.</text>
</comment>
<dbReference type="STRING" id="1295533.A0A1E3HHQ4"/>
<keyword evidence="7" id="KW-0249">Electron transport</keyword>
<keyword evidence="9" id="KW-0560">Oxidoreductase</keyword>
<comment type="catalytic activity">
    <reaction evidence="13">
        <text>2 a Fe(II)-siderophore + NADP(+) + H(+) = 2 a Fe(III)-siderophore + NADPH</text>
        <dbReference type="Rhea" id="RHEA:28795"/>
        <dbReference type="Rhea" id="RHEA-COMP:11342"/>
        <dbReference type="Rhea" id="RHEA-COMP:11344"/>
        <dbReference type="ChEBI" id="CHEBI:15378"/>
        <dbReference type="ChEBI" id="CHEBI:29033"/>
        <dbReference type="ChEBI" id="CHEBI:29034"/>
        <dbReference type="ChEBI" id="CHEBI:57783"/>
        <dbReference type="ChEBI" id="CHEBI:58349"/>
        <dbReference type="EC" id="1.16.1.9"/>
    </reaction>
</comment>
<feature type="transmembrane region" description="Helical" evidence="15">
    <location>
        <begin position="130"/>
        <end position="148"/>
    </location>
</feature>
<feature type="compositionally biased region" description="Low complexity" evidence="14">
    <location>
        <begin position="29"/>
        <end position="110"/>
    </location>
</feature>
<dbReference type="InterPro" id="IPR051410">
    <property type="entry name" value="Ferric/Cupric_Reductase"/>
</dbReference>
<feature type="transmembrane region" description="Helical" evidence="15">
    <location>
        <begin position="337"/>
        <end position="357"/>
    </location>
</feature>
<evidence type="ECO:0000256" key="8">
    <source>
        <dbReference type="ARBA" id="ARBA00022989"/>
    </source>
</evidence>
<evidence type="ECO:0000313" key="18">
    <source>
        <dbReference type="Proteomes" id="UP000094065"/>
    </source>
</evidence>
<feature type="transmembrane region" description="Helical" evidence="15">
    <location>
        <begin position="308"/>
        <end position="330"/>
    </location>
</feature>
<dbReference type="GO" id="GO:0006826">
    <property type="term" value="P:iron ion transport"/>
    <property type="evidence" value="ECO:0007669"/>
    <property type="project" value="TreeGrafter"/>
</dbReference>
<evidence type="ECO:0000256" key="10">
    <source>
        <dbReference type="ARBA" id="ARBA00023065"/>
    </source>
</evidence>
<dbReference type="GO" id="GO:0015677">
    <property type="term" value="P:copper ion import"/>
    <property type="evidence" value="ECO:0007669"/>
    <property type="project" value="TreeGrafter"/>
</dbReference>
<feature type="domain" description="FAD-binding FR-type" evidence="16">
    <location>
        <begin position="381"/>
        <end position="492"/>
    </location>
</feature>
<dbReference type="GO" id="GO:0006879">
    <property type="term" value="P:intracellular iron ion homeostasis"/>
    <property type="evidence" value="ECO:0007669"/>
    <property type="project" value="TreeGrafter"/>
</dbReference>
<comment type="caution">
    <text evidence="17">The sequence shown here is derived from an EMBL/GenBank/DDBJ whole genome shotgun (WGS) entry which is preliminary data.</text>
</comment>
<dbReference type="InterPro" id="IPR017927">
    <property type="entry name" value="FAD-bd_FR_type"/>
</dbReference>
<dbReference type="Pfam" id="PF08022">
    <property type="entry name" value="FAD_binding_8"/>
    <property type="match status" value="1"/>
</dbReference>
<evidence type="ECO:0000256" key="11">
    <source>
        <dbReference type="ARBA" id="ARBA00023136"/>
    </source>
</evidence>
<sequence length="724" mass="78877">MSVAAAVVTMANAVASSAAHAYFDERSYAHSGHGSSSSSNSTTAVTGTTAHGSSSSNTTTSSDSSSNSTSSDSSSNSTSSDSSSNSTSSISGTTSHGSSSGTSTGHSGTSGKHGHSHTSGDPFYTDVQVWMWYATCAVIGLLAIYHGYQLLQKWRRQRKAPLTAEKATEKRLKPWAAAYAGGRNWLNATAFPSWLYAPETVADALWTSAYMVVVFAITFRESAGWSFDAHSAQGIANLFGQMAFAQMPLIMFLAMKNNPISLLTGIPYQNLNYLHRAGSRCILVWSWIHTGLSTIRITGGRDSWSATYIIWGWVALAALTLLTMSSFTIVRRRLHQLFFTSHIVLAILYMVGAYIHWDEEGTWIWMCFVIWGFDRVVRWGRTIWTNRLWKAGRGECTIEVLEGDCLRLSFKRYGFTWKAGQHVFVSAPRVSKGPVEAHPFTISNASNDEHEVVILSRVYGGFTRDLLKAISSTSDKTVRAYIDGPYGQAHSLSSYDHVLMVSGGTGIAPWTAQMLELVNSKKHARTQLVHLVWIVREASVISWVAPFLDQAAALLKANPANIKLAFDVYVTRGSVPVISETSSDGYSFDSGSSQQEKRGLDTPTEKSGQLTPDTSESEYDTVAHLPAAPKDISLTSSNEPAHHSLGKLISPEAMSFVRFHKGRPDLKTIIEQDASTCPEAMAYGVCGPLGLMQTCRTALKQASNFSTVLKGQTPIDFYEETLGQ</sequence>
<dbReference type="SUPFAM" id="SSF63380">
    <property type="entry name" value="Riboflavin synthase domain-like"/>
    <property type="match status" value="1"/>
</dbReference>